<feature type="binding site" evidence="7">
    <location>
        <position position="478"/>
    </location>
    <ligand>
        <name>Mg(2+)</name>
        <dbReference type="ChEBI" id="CHEBI:18420"/>
    </ligand>
</feature>
<gene>
    <name evidence="7 11" type="primary">rpoC</name>
    <name evidence="11" type="ORF">GCM10011340_21440</name>
</gene>
<dbReference type="SUPFAM" id="SSF64484">
    <property type="entry name" value="beta and beta-prime subunits of DNA dependent RNA-polymerase"/>
    <property type="match status" value="1"/>
</dbReference>
<evidence type="ECO:0000313" key="11">
    <source>
        <dbReference type="EMBL" id="GHE65947.1"/>
    </source>
</evidence>
<dbReference type="Proteomes" id="UP000658258">
    <property type="component" value="Unassembled WGS sequence"/>
</dbReference>
<keyword evidence="7" id="KW-0862">Zinc</keyword>
<feature type="binding site" evidence="7">
    <location>
        <position position="896"/>
    </location>
    <ligand>
        <name>Zn(2+)</name>
        <dbReference type="ChEBI" id="CHEBI:29105"/>
        <label>2</label>
    </ligand>
</feature>
<accession>A0ABQ3I8T0</accession>
<dbReference type="InterPro" id="IPR007083">
    <property type="entry name" value="RNA_pol_Rpb1_4"/>
</dbReference>
<protein>
    <recommendedName>
        <fullName evidence="7">DNA-directed RNA polymerase subunit beta'</fullName>
        <shortName evidence="7">RNAP subunit beta'</shortName>
        <ecNumber evidence="7">2.7.7.6</ecNumber>
    </recommendedName>
    <alternativeName>
        <fullName evidence="7">RNA polymerase subunit beta'</fullName>
    </alternativeName>
    <alternativeName>
        <fullName evidence="7">Transcriptase subunit beta'</fullName>
    </alternativeName>
</protein>
<dbReference type="HAMAP" id="MF_01322">
    <property type="entry name" value="RNApol_bact_RpoC"/>
    <property type="match status" value="1"/>
</dbReference>
<dbReference type="SUPFAM" id="SSF51246">
    <property type="entry name" value="Rudiment single hybrid motif"/>
    <property type="match status" value="1"/>
</dbReference>
<dbReference type="InterPro" id="IPR012754">
    <property type="entry name" value="DNA-dir_RpoC_beta_prime_bact"/>
</dbReference>
<feature type="binding site" evidence="7">
    <location>
        <position position="903"/>
    </location>
    <ligand>
        <name>Zn(2+)</name>
        <dbReference type="ChEBI" id="CHEBI:29105"/>
        <label>2</label>
    </ligand>
</feature>
<reference evidence="12" key="1">
    <citation type="journal article" date="2019" name="Int. J. Syst. Evol. Microbiol.">
        <title>The Global Catalogue of Microorganisms (GCM) 10K type strain sequencing project: providing services to taxonomists for standard genome sequencing and annotation.</title>
        <authorList>
            <consortium name="The Broad Institute Genomics Platform"/>
            <consortium name="The Broad Institute Genome Sequencing Center for Infectious Disease"/>
            <person name="Wu L."/>
            <person name="Ma J."/>
        </authorList>
    </citation>
    <scope>NUCLEOTIDE SEQUENCE [LARGE SCALE GENOMIC DNA]</scope>
    <source>
        <strain evidence="12">CGMCC 1.15111</strain>
    </source>
</reference>
<dbReference type="InterPro" id="IPR042102">
    <property type="entry name" value="RNA_pol_Rpb1_3_sf"/>
</dbReference>
<dbReference type="Pfam" id="PF00623">
    <property type="entry name" value="RNA_pol_Rpb1_2"/>
    <property type="match status" value="2"/>
</dbReference>
<dbReference type="EC" id="2.7.7.6" evidence="7"/>
<evidence type="ECO:0000256" key="2">
    <source>
        <dbReference type="ARBA" id="ARBA00022679"/>
    </source>
</evidence>
<organism evidence="11 12">
    <name type="scientific">Roseivirga thermotolerans</name>
    <dbReference type="NCBI Taxonomy" id="1758176"/>
    <lineage>
        <taxon>Bacteria</taxon>
        <taxon>Pseudomonadati</taxon>
        <taxon>Bacteroidota</taxon>
        <taxon>Cytophagia</taxon>
        <taxon>Cytophagales</taxon>
        <taxon>Roseivirgaceae</taxon>
        <taxon>Roseivirga</taxon>
    </lineage>
</organism>
<dbReference type="InterPro" id="IPR006592">
    <property type="entry name" value="RNA_pol_N"/>
</dbReference>
<comment type="similarity">
    <text evidence="7 8">Belongs to the RNA polymerase beta' chain family.</text>
</comment>
<evidence type="ECO:0000256" key="5">
    <source>
        <dbReference type="ARBA" id="ARBA00023163"/>
    </source>
</evidence>
<feature type="binding site" evidence="7">
    <location>
        <position position="906"/>
    </location>
    <ligand>
        <name>Zn(2+)</name>
        <dbReference type="ChEBI" id="CHEBI:29105"/>
        <label>2</label>
    </ligand>
</feature>
<dbReference type="InterPro" id="IPR011054">
    <property type="entry name" value="Rudment_hybrid_motif"/>
</dbReference>
<dbReference type="Gene3D" id="1.10.132.30">
    <property type="match status" value="1"/>
</dbReference>
<dbReference type="CDD" id="cd02655">
    <property type="entry name" value="RNAP_beta'_C"/>
    <property type="match status" value="1"/>
</dbReference>
<dbReference type="NCBIfam" id="TIGR02386">
    <property type="entry name" value="rpoC_TIGR"/>
    <property type="match status" value="1"/>
</dbReference>
<dbReference type="PANTHER" id="PTHR19376:SF54">
    <property type="entry name" value="DNA-DIRECTED RNA POLYMERASE SUBUNIT BETA"/>
    <property type="match status" value="1"/>
</dbReference>
<feature type="binding site" evidence="7">
    <location>
        <position position="476"/>
    </location>
    <ligand>
        <name>Mg(2+)</name>
        <dbReference type="ChEBI" id="CHEBI:18420"/>
    </ligand>
</feature>
<dbReference type="InterPro" id="IPR044893">
    <property type="entry name" value="RNA_pol_Rpb1_clamp_domain"/>
</dbReference>
<dbReference type="InterPro" id="IPR007066">
    <property type="entry name" value="RNA_pol_Rpb1_3"/>
</dbReference>
<dbReference type="Gene3D" id="2.40.50.100">
    <property type="match status" value="3"/>
</dbReference>
<dbReference type="InterPro" id="IPR007081">
    <property type="entry name" value="RNA_pol_Rpb1_5"/>
</dbReference>
<feature type="coiled-coil region" evidence="9">
    <location>
        <begin position="1401"/>
        <end position="1431"/>
    </location>
</feature>
<dbReference type="InterPro" id="IPR007080">
    <property type="entry name" value="RNA_pol_Rpb1_1"/>
</dbReference>
<evidence type="ECO:0000256" key="8">
    <source>
        <dbReference type="RuleBase" id="RU004279"/>
    </source>
</evidence>
<feature type="binding site" evidence="7">
    <location>
        <position position="66"/>
    </location>
    <ligand>
        <name>Zn(2+)</name>
        <dbReference type="ChEBI" id="CHEBI:29105"/>
        <label>1</label>
    </ligand>
</feature>
<evidence type="ECO:0000256" key="7">
    <source>
        <dbReference type="HAMAP-Rule" id="MF_01322"/>
    </source>
</evidence>
<evidence type="ECO:0000256" key="1">
    <source>
        <dbReference type="ARBA" id="ARBA00022478"/>
    </source>
</evidence>
<comment type="cofactor">
    <cofactor evidence="7">
        <name>Zn(2+)</name>
        <dbReference type="ChEBI" id="CHEBI:29105"/>
    </cofactor>
    <text evidence="7">Binds 2 Zn(2+) ions per subunit.</text>
</comment>
<comment type="caution">
    <text evidence="11">The sequence shown here is derived from an EMBL/GenBank/DDBJ whole genome shotgun (WGS) entry which is preliminary data.</text>
</comment>
<keyword evidence="2 7" id="KW-0808">Transferase</keyword>
<evidence type="ECO:0000313" key="12">
    <source>
        <dbReference type="Proteomes" id="UP000658258"/>
    </source>
</evidence>
<proteinExistence type="inferred from homology"/>
<feature type="binding site" evidence="7">
    <location>
        <position position="68"/>
    </location>
    <ligand>
        <name>Zn(2+)</name>
        <dbReference type="ChEBI" id="CHEBI:29105"/>
        <label>1</label>
    </ligand>
</feature>
<comment type="cofactor">
    <cofactor evidence="7">
        <name>Mg(2+)</name>
        <dbReference type="ChEBI" id="CHEBI:18420"/>
    </cofactor>
    <text evidence="7">Binds 1 Mg(2+) ion per subunit.</text>
</comment>
<dbReference type="Pfam" id="PF05000">
    <property type="entry name" value="RNA_pol_Rpb1_4"/>
    <property type="match status" value="1"/>
</dbReference>
<comment type="function">
    <text evidence="7 8">DNA-dependent RNA polymerase catalyzes the transcription of DNA into RNA using the four ribonucleoside triphosphates as substrates.</text>
</comment>
<dbReference type="InterPro" id="IPR038120">
    <property type="entry name" value="Rpb1_funnel_sf"/>
</dbReference>
<dbReference type="PANTHER" id="PTHR19376">
    <property type="entry name" value="DNA-DIRECTED RNA POLYMERASE"/>
    <property type="match status" value="1"/>
</dbReference>
<keyword evidence="7" id="KW-0460">Magnesium</keyword>
<name>A0ABQ3I8T0_9BACT</name>
<dbReference type="Gene3D" id="1.10.150.390">
    <property type="match status" value="1"/>
</dbReference>
<keyword evidence="5 7" id="KW-0804">Transcription</keyword>
<comment type="subunit">
    <text evidence="7">The RNAP catalytic core consists of 2 alpha, 1 beta, 1 beta' and 1 omega subunit. When a sigma factor is associated with the core the holoenzyme is formed, which can initiate transcription.</text>
</comment>
<dbReference type="CDD" id="cd01609">
    <property type="entry name" value="RNAP_beta'_N"/>
    <property type="match status" value="1"/>
</dbReference>
<dbReference type="EMBL" id="BNAG01000003">
    <property type="protein sequence ID" value="GHE65947.1"/>
    <property type="molecule type" value="Genomic_DNA"/>
</dbReference>
<dbReference type="RefSeq" id="WP_189630255.1">
    <property type="nucleotide sequence ID" value="NZ_BNAG01000003.1"/>
</dbReference>
<dbReference type="InterPro" id="IPR000722">
    <property type="entry name" value="RNA_pol_asu"/>
</dbReference>
<keyword evidence="12" id="KW-1185">Reference proteome</keyword>
<feature type="binding site" evidence="7">
    <location>
        <position position="474"/>
    </location>
    <ligand>
        <name>Mg(2+)</name>
        <dbReference type="ChEBI" id="CHEBI:18420"/>
    </ligand>
</feature>
<evidence type="ECO:0000256" key="3">
    <source>
        <dbReference type="ARBA" id="ARBA00022695"/>
    </source>
</evidence>
<keyword evidence="3 7" id="KW-0548">Nucleotidyltransferase</keyword>
<dbReference type="Gene3D" id="1.10.40.90">
    <property type="match status" value="1"/>
</dbReference>
<sequence length="1435" mass="160942">MAFKKNRKLNNDFNKVTISLASPESILESSHGEVTQPETINYRTYKPEMGGLFCERIFGPVKDWECHCGKYKRIRYKGIICDRCGVEVTEKKVRRERMGHIELVVPVAHIWYFKSLPNKIGYLLGLPTKKLDQIIYYERYVVIQPGIKEEEGISYMDFLTEDEYLDILDKLPRENQMLDDDDPQKFIAKMGAEALEMLLSRIQLDELSYQLRHQAATDTSQQRKAEALKRLRVVEAFRDAKTRIENRPEWMIIKMVPVIPPELRPLVPLDGGRFATSDLNDLYRRVIIRNNRLKRLIDIKAPEVILRNEKRMLQEAVDSLFDNSRKVNAVRSDGNRALKSLSDMLKGKQGRFRQNLLGKRVDYSGRSVIVVGPELKLHECGLPKDMAAELFKPFIIRKLIERGIVKTVKSAKKIVDRKDPVVWDILENVLKGHPVLLNRAPTLHRLGIQAFQPKLIEGKAIQLHPLVCTAFNADFDGDQMAVHVPLGHDAVLEASLLMLSSHNILNPANGAPITVPSQDMVLGLYYVTKGRRSTEDFKVEGEGMRFYSAEEVIIALNEGKLSKHAYIHVKTKVRENDELVEKVIETVAGRVLFNETVPEEVGFVNELLTKKKLQKIIQNVVNICGIAKTAQFLDDIKELGFQMAYKGGLSMGLDDIHIPESKDELIASAKEEVDAVWQNYLMGLITDNERYNQVIDIWTRVNTRLTNGLMQQMEEDQQGFNSIFMMMHSGARGSREQIRQLGGMRGLMAKPQKNLAGSVGAIIENPILSNFKEGLDVLEYFISTHGARKGLADTALKTADAGYLTRRLVDVAQDCVVNEEDCGTLRGLTVSALKDNEDVVEPLSERILGRVSVHDIYDPITEELIIASGEEFTEKIAEQLDESAIEEVEIRSVLTCESKRGVCSKCYGRNLSTNKMVQKGEAVGVIAAQSIGEPGTQLTLRTFHVGGTASNIAVDAMIQAKFDGVIQFEELRSLPTTDDEGNKINIVMGRTGEIQIVDPKSKKVLISNHVPYGAVLKVKEGDKVEKGQELCKWDPYNAVILSEFDGTIEFESIEEGITFKEEFDEQTGHREKVITDTKDKNKNPAVIVKSKNETKSYNIPVGAHLSVEIGDKVKVGQPLAKIPRTMGKSRDITGGLPRVTELFEARNPSNPAVVSEIDGVVTYGGIKRGNREIFIESKDGVKKKYMVPLSKHILVQDNDFVRAGYPLSDGAITPNDILNIQGPTAVQEYLVNEIQEVYRLQGVKINDKHIEVIVKQMMQKVEIIDAGDTQFLPGQVVDKFVFMEENDSILDMKVVSDAGDSENFKPGQIVSPRDLRDENSSLKRRDMKLVEVRDAQPAVSQPKLQGITQASLGTDSFISAASFQETTKVLSEASIKGKADTLNGLKENVIVGHLIPAGTGMREYENLIVGNKEEYEKLQAAKEAYHSESEEKVQY</sequence>
<keyword evidence="9" id="KW-0175">Coiled coil</keyword>
<dbReference type="Gene3D" id="1.10.274.100">
    <property type="entry name" value="RNA polymerase Rpb1, domain 3"/>
    <property type="match status" value="2"/>
</dbReference>
<dbReference type="Pfam" id="PF04997">
    <property type="entry name" value="RNA_pol_Rpb1_1"/>
    <property type="match status" value="1"/>
</dbReference>
<keyword evidence="4 7" id="KW-0479">Metal-binding</keyword>
<keyword evidence="1 7" id="KW-0240">DNA-directed RNA polymerase</keyword>
<dbReference type="InterPro" id="IPR045867">
    <property type="entry name" value="DNA-dir_RpoC_beta_prime"/>
</dbReference>
<feature type="binding site" evidence="7">
    <location>
        <position position="84"/>
    </location>
    <ligand>
        <name>Zn(2+)</name>
        <dbReference type="ChEBI" id="CHEBI:29105"/>
        <label>1</label>
    </ligand>
</feature>
<evidence type="ECO:0000256" key="4">
    <source>
        <dbReference type="ARBA" id="ARBA00022723"/>
    </source>
</evidence>
<evidence type="ECO:0000256" key="9">
    <source>
        <dbReference type="SAM" id="Coils"/>
    </source>
</evidence>
<evidence type="ECO:0000259" key="10">
    <source>
        <dbReference type="SMART" id="SM00663"/>
    </source>
</evidence>
<dbReference type="GO" id="GO:0000428">
    <property type="term" value="C:DNA-directed RNA polymerase complex"/>
    <property type="evidence" value="ECO:0007669"/>
    <property type="project" value="UniProtKB-KW"/>
</dbReference>
<evidence type="ECO:0000256" key="6">
    <source>
        <dbReference type="ARBA" id="ARBA00048552"/>
    </source>
</evidence>
<feature type="domain" description="RNA polymerase N-terminal" evidence="10">
    <location>
        <begin position="249"/>
        <end position="528"/>
    </location>
</feature>
<dbReference type="Gene3D" id="4.10.860.120">
    <property type="entry name" value="RNA polymerase II, clamp domain"/>
    <property type="match status" value="1"/>
</dbReference>
<feature type="binding site" evidence="7">
    <location>
        <position position="81"/>
    </location>
    <ligand>
        <name>Zn(2+)</name>
        <dbReference type="ChEBI" id="CHEBI:29105"/>
        <label>1</label>
    </ligand>
</feature>
<dbReference type="Pfam" id="PF04998">
    <property type="entry name" value="RNA_pol_Rpb1_5"/>
    <property type="match status" value="1"/>
</dbReference>
<feature type="binding site" evidence="7">
    <location>
        <position position="822"/>
    </location>
    <ligand>
        <name>Zn(2+)</name>
        <dbReference type="ChEBI" id="CHEBI:29105"/>
        <label>2</label>
    </ligand>
</feature>
<dbReference type="SMART" id="SM00663">
    <property type="entry name" value="RPOLA_N"/>
    <property type="match status" value="1"/>
</dbReference>
<dbReference type="Gene3D" id="2.40.40.20">
    <property type="match status" value="1"/>
</dbReference>
<dbReference type="Pfam" id="PF04983">
    <property type="entry name" value="RNA_pol_Rpb1_3"/>
    <property type="match status" value="1"/>
</dbReference>
<dbReference type="Gene3D" id="1.10.1790.20">
    <property type="match status" value="1"/>
</dbReference>
<comment type="catalytic activity">
    <reaction evidence="6 7 8">
        <text>RNA(n) + a ribonucleoside 5'-triphosphate = RNA(n+1) + diphosphate</text>
        <dbReference type="Rhea" id="RHEA:21248"/>
        <dbReference type="Rhea" id="RHEA-COMP:14527"/>
        <dbReference type="Rhea" id="RHEA-COMP:17342"/>
        <dbReference type="ChEBI" id="CHEBI:33019"/>
        <dbReference type="ChEBI" id="CHEBI:61557"/>
        <dbReference type="ChEBI" id="CHEBI:140395"/>
        <dbReference type="EC" id="2.7.7.6"/>
    </reaction>
</comment>